<reference evidence="1" key="1">
    <citation type="journal article" date="2015" name="Nature">
        <title>Complex archaea that bridge the gap between prokaryotes and eukaryotes.</title>
        <authorList>
            <person name="Spang A."/>
            <person name="Saw J.H."/>
            <person name="Jorgensen S.L."/>
            <person name="Zaremba-Niedzwiedzka K."/>
            <person name="Martijn J."/>
            <person name="Lind A.E."/>
            <person name="van Eijk R."/>
            <person name="Schleper C."/>
            <person name="Guy L."/>
            <person name="Ettema T.J."/>
        </authorList>
    </citation>
    <scope>NUCLEOTIDE SEQUENCE</scope>
</reference>
<organism evidence="1">
    <name type="scientific">marine sediment metagenome</name>
    <dbReference type="NCBI Taxonomy" id="412755"/>
    <lineage>
        <taxon>unclassified sequences</taxon>
        <taxon>metagenomes</taxon>
        <taxon>ecological metagenomes</taxon>
    </lineage>
</organism>
<accession>A0A0F9D3A1</accession>
<name>A0A0F9D3A1_9ZZZZ</name>
<sequence>MEGRTVFVFKCSGCNGVFKENEAELNSGGRFTCPNCKIALETFDLTKIPSYGLTITIKDGDGAIIDEVEYFATPWNPITEAIFDDLKQYCSKSLKLLTPKDI</sequence>
<comment type="caution">
    <text evidence="1">The sequence shown here is derived from an EMBL/GenBank/DDBJ whole genome shotgun (WGS) entry which is preliminary data.</text>
</comment>
<evidence type="ECO:0000313" key="1">
    <source>
        <dbReference type="EMBL" id="KKL48206.1"/>
    </source>
</evidence>
<dbReference type="AlphaFoldDB" id="A0A0F9D3A1"/>
<protein>
    <submittedName>
        <fullName evidence="1">Uncharacterized protein</fullName>
    </submittedName>
</protein>
<proteinExistence type="predicted"/>
<gene>
    <name evidence="1" type="ORF">LCGC14_2327820</name>
</gene>
<dbReference type="EMBL" id="LAZR01033396">
    <property type="protein sequence ID" value="KKL48206.1"/>
    <property type="molecule type" value="Genomic_DNA"/>
</dbReference>